<evidence type="ECO:0008006" key="4">
    <source>
        <dbReference type="Google" id="ProtNLM"/>
    </source>
</evidence>
<gene>
    <name evidence="2" type="ORF">M9Y10_004235</name>
</gene>
<evidence type="ECO:0000313" key="2">
    <source>
        <dbReference type="EMBL" id="KAK8881499.1"/>
    </source>
</evidence>
<accession>A0ABR2JS19</accession>
<dbReference type="Proteomes" id="UP001470230">
    <property type="component" value="Unassembled WGS sequence"/>
</dbReference>
<keyword evidence="1" id="KW-0812">Transmembrane</keyword>
<keyword evidence="3" id="KW-1185">Reference proteome</keyword>
<name>A0ABR2JS19_9EUKA</name>
<protein>
    <recommendedName>
        <fullName evidence="4">Fucosyltransferase</fullName>
    </recommendedName>
</protein>
<evidence type="ECO:0000256" key="1">
    <source>
        <dbReference type="SAM" id="Phobius"/>
    </source>
</evidence>
<proteinExistence type="predicted"/>
<feature type="transmembrane region" description="Helical" evidence="1">
    <location>
        <begin position="20"/>
        <end position="36"/>
    </location>
</feature>
<keyword evidence="1" id="KW-1133">Transmembrane helix</keyword>
<keyword evidence="1" id="KW-0472">Membrane</keyword>
<evidence type="ECO:0000313" key="3">
    <source>
        <dbReference type="Proteomes" id="UP001470230"/>
    </source>
</evidence>
<sequence length="487" mass="57310">MIRIKPKKKVFSNSMLNKLLDVSIIISIIYNFLVYFKRRQYIAYVNQLSQQLKNNEFNIPSTNMKGKLHFLGESQLNVDRSMSAFNYSQTELNEAISELNIPTWSRSYRHCSSSESEVSCYEIIKSWRLIKSWIYSMKTTPLKNRRFILIQHYFDGVGNRISIDAAGFLLALMSNRSLVFRGFYLKEGKANYKRSNAYILHPLILSHNSTIEELFLKNSMPKYGKTDENNLTLYDIQVYKLFWSEDFDTLFNSDLTLNLDHLIYTTVLYAHYITSEFCIEHFGMHAVYFLSNFLVRFPKNYINSVLKIFNPIPSSVMVFGVHLRFQFAGQFYSYCVESTMNKVVPFLMSLQKEMPTIFAFSSDSKEMERDFLKIFDRSKILMTNAVRLPDFDHDSALLDLILLMACDECLLSYRSTFSFAVASRTGKRCWFVEKEAPSVFQATNSQAGAISMLMHYYDYNDWQTSRRFVLESLNENSFRYYFRYFMF</sequence>
<dbReference type="EMBL" id="JAPFFF010000010">
    <property type="protein sequence ID" value="KAK8881499.1"/>
    <property type="molecule type" value="Genomic_DNA"/>
</dbReference>
<organism evidence="2 3">
    <name type="scientific">Tritrichomonas musculus</name>
    <dbReference type="NCBI Taxonomy" id="1915356"/>
    <lineage>
        <taxon>Eukaryota</taxon>
        <taxon>Metamonada</taxon>
        <taxon>Parabasalia</taxon>
        <taxon>Tritrichomonadida</taxon>
        <taxon>Tritrichomonadidae</taxon>
        <taxon>Tritrichomonas</taxon>
    </lineage>
</organism>
<reference evidence="2 3" key="1">
    <citation type="submission" date="2024-04" db="EMBL/GenBank/DDBJ databases">
        <title>Tritrichomonas musculus Genome.</title>
        <authorList>
            <person name="Alves-Ferreira E."/>
            <person name="Grigg M."/>
            <person name="Lorenzi H."/>
            <person name="Galac M."/>
        </authorList>
    </citation>
    <scope>NUCLEOTIDE SEQUENCE [LARGE SCALE GENOMIC DNA]</scope>
    <source>
        <strain evidence="2 3">EAF2021</strain>
    </source>
</reference>
<comment type="caution">
    <text evidence="2">The sequence shown here is derived from an EMBL/GenBank/DDBJ whole genome shotgun (WGS) entry which is preliminary data.</text>
</comment>